<keyword evidence="2" id="KW-1133">Transmembrane helix</keyword>
<reference evidence="5 8" key="2">
    <citation type="submission" date="2019-03" db="EMBL/GenBank/DDBJ databases">
        <title>Genomic Encyclopedia of Archaeal and Bacterial Type Strains, Phase II (KMG-II): from individual species to whole genera.</title>
        <authorList>
            <person name="Goeker M."/>
        </authorList>
    </citation>
    <scope>NUCLEOTIDE SEQUENCE [LARGE SCALE GENOMIC DNA]</scope>
    <source>
        <strain evidence="5 8">ATCC 25591</strain>
    </source>
</reference>
<proteinExistence type="predicted"/>
<evidence type="ECO:0000313" key="8">
    <source>
        <dbReference type="Proteomes" id="UP000294882"/>
    </source>
</evidence>
<organism evidence="5 8">
    <name type="scientific">Metamycoplasma hyosynoviae</name>
    <dbReference type="NCBI Taxonomy" id="29559"/>
    <lineage>
        <taxon>Bacteria</taxon>
        <taxon>Bacillati</taxon>
        <taxon>Mycoplasmatota</taxon>
        <taxon>Mycoplasmoidales</taxon>
        <taxon>Metamycoplasmataceae</taxon>
        <taxon>Metamycoplasma</taxon>
    </lineage>
</organism>
<gene>
    <name evidence="5" type="ORF">JN03_0038</name>
    <name evidence="3" type="ORF">MHSN_03065</name>
    <name evidence="6" type="ORF">NMG93_03295</name>
    <name evidence="4" type="ORF">QJ129_00150</name>
</gene>
<dbReference type="GeneID" id="75105506"/>
<evidence type="ECO:0000313" key="5">
    <source>
        <dbReference type="EMBL" id="TDU98029.1"/>
    </source>
</evidence>
<keyword evidence="7" id="KW-1185">Reference proteome</keyword>
<dbReference type="RefSeq" id="WP_036441696.1">
    <property type="nucleotide sequence ID" value="NZ_CP008748.1"/>
</dbReference>
<dbReference type="KEGG" id="mhyv:MHSN_03065"/>
<evidence type="ECO:0000313" key="6">
    <source>
        <dbReference type="EMBL" id="UTO25871.1"/>
    </source>
</evidence>
<keyword evidence="2" id="KW-0472">Membrane</keyword>
<reference evidence="3 7" key="1">
    <citation type="submission" date="2014-06" db="EMBL/GenBank/DDBJ databases">
        <title>The Whole Genome Sequence of Mycoplasma hyosynoviae strain ATCC 27095.</title>
        <authorList>
            <person name="Calcutt M.J."/>
            <person name="Foecking M.F."/>
        </authorList>
    </citation>
    <scope>NUCLEOTIDE SEQUENCE [LARGE SCALE GENOMIC DNA]</scope>
    <source>
        <strain evidence="3 7">M60</strain>
    </source>
</reference>
<evidence type="ECO:0000256" key="2">
    <source>
        <dbReference type="SAM" id="Phobius"/>
    </source>
</evidence>
<reference evidence="4" key="4">
    <citation type="submission" date="2023-04" db="EMBL/GenBank/DDBJ databases">
        <title>Genomes of recent Mycoplasma hyosynoviae isolates 2023.</title>
        <authorList>
            <person name="Spergser J."/>
        </authorList>
    </citation>
    <scope>NUCLEOTIDE SEQUENCE</scope>
    <source>
        <strain evidence="4">SN1J23N</strain>
    </source>
</reference>
<dbReference type="Proteomes" id="UP001059349">
    <property type="component" value="Chromosome"/>
</dbReference>
<evidence type="ECO:0000313" key="7">
    <source>
        <dbReference type="Proteomes" id="UP000264882"/>
    </source>
</evidence>
<evidence type="ECO:0000256" key="1">
    <source>
        <dbReference type="SAM" id="Coils"/>
    </source>
</evidence>
<dbReference type="EMBL" id="CP008748">
    <property type="protein sequence ID" value="ASI54133.1"/>
    <property type="molecule type" value="Genomic_DNA"/>
</dbReference>
<feature type="coiled-coil region" evidence="1">
    <location>
        <begin position="68"/>
        <end position="129"/>
    </location>
</feature>
<dbReference type="AlphaFoldDB" id="A0A063YE94"/>
<keyword evidence="2" id="KW-0812">Transmembrane</keyword>
<feature type="transmembrane region" description="Helical" evidence="2">
    <location>
        <begin position="7"/>
        <end position="29"/>
    </location>
</feature>
<dbReference type="Proteomes" id="UP001233782">
    <property type="component" value="Unassembled WGS sequence"/>
</dbReference>
<dbReference type="Proteomes" id="UP000294882">
    <property type="component" value="Unassembled WGS sequence"/>
</dbReference>
<sequence length="190" mass="22040">MLKNWRILTATLVPITSAAIITVTSVVVIHGPKLKTLTLIQKLSGFQKTHKEVYDKRDKEVSALKIKYEDIDAQVKKLVTKKDEINEKLKQSPNDATLQAELEAVNKDIEKTQKEYNKSKKEHDDLFLKNVSLGLNLKRIFTPLGVTYDNIEKLRKDNKMTKSLWHAAYKEVEIVRNNYEAWLLKEYKDI</sequence>
<evidence type="ECO:0000313" key="3">
    <source>
        <dbReference type="EMBL" id="ASI54133.1"/>
    </source>
</evidence>
<accession>A0A063YE94</accession>
<name>A0A063YE94_9BACT</name>
<protein>
    <submittedName>
        <fullName evidence="5">Uncharacterized protein</fullName>
    </submittedName>
</protein>
<keyword evidence="1" id="KW-0175">Coiled coil</keyword>
<dbReference type="EMBL" id="SOCH01000002">
    <property type="protein sequence ID" value="TDU98029.1"/>
    <property type="molecule type" value="Genomic_DNA"/>
</dbReference>
<evidence type="ECO:0000313" key="4">
    <source>
        <dbReference type="EMBL" id="MDI3047679.1"/>
    </source>
</evidence>
<reference evidence="6" key="3">
    <citation type="submission" date="2022-07" db="EMBL/GenBank/DDBJ databases">
        <title>Complete genome of Mycoplasma hyosynoviae B1.</title>
        <authorList>
            <person name="Spergser J."/>
        </authorList>
    </citation>
    <scope>NUCLEOTIDE SEQUENCE</scope>
    <source>
        <strain evidence="6">B1</strain>
    </source>
</reference>
<dbReference type="Proteomes" id="UP000264882">
    <property type="component" value="Chromosome"/>
</dbReference>
<dbReference type="EMBL" id="CP101127">
    <property type="protein sequence ID" value="UTO25871.1"/>
    <property type="molecule type" value="Genomic_DNA"/>
</dbReference>
<dbReference type="EMBL" id="JASBCP010000001">
    <property type="protein sequence ID" value="MDI3047679.1"/>
    <property type="molecule type" value="Genomic_DNA"/>
</dbReference>